<protein>
    <submittedName>
        <fullName evidence="1">Uncharacterized protein</fullName>
    </submittedName>
</protein>
<evidence type="ECO:0000313" key="1">
    <source>
        <dbReference type="EMBL" id="MBB5351977.1"/>
    </source>
</evidence>
<keyword evidence="2" id="KW-1185">Reference proteome</keyword>
<reference evidence="1 2" key="1">
    <citation type="submission" date="2020-08" db="EMBL/GenBank/DDBJ databases">
        <title>Genomic Encyclopedia of Type Strains, Phase IV (KMG-IV): sequencing the most valuable type-strain genomes for metagenomic binning, comparative biology and taxonomic classification.</title>
        <authorList>
            <person name="Goeker M."/>
        </authorList>
    </citation>
    <scope>NUCLEOTIDE SEQUENCE [LARGE SCALE GENOMIC DNA]</scope>
    <source>
        <strain evidence="1 2">YC6886</strain>
    </source>
</reference>
<comment type="caution">
    <text evidence="1">The sequence shown here is derived from an EMBL/GenBank/DDBJ whole genome shotgun (WGS) entry which is preliminary data.</text>
</comment>
<dbReference type="AlphaFoldDB" id="A0A840V0U2"/>
<dbReference type="EMBL" id="JACHFD010000010">
    <property type="protein sequence ID" value="MBB5351977.1"/>
    <property type="molecule type" value="Genomic_DNA"/>
</dbReference>
<gene>
    <name evidence="1" type="ORF">HNR46_002218</name>
</gene>
<dbReference type="Proteomes" id="UP000557717">
    <property type="component" value="Unassembled WGS sequence"/>
</dbReference>
<name>A0A840V0U2_9BACT</name>
<sequence length="51" mass="5806">MVEIGYGQSTTFWITERSIEILIRHAVVEKNHEMVSSCHLLGDRPFSDGSQ</sequence>
<evidence type="ECO:0000313" key="2">
    <source>
        <dbReference type="Proteomes" id="UP000557717"/>
    </source>
</evidence>
<accession>A0A840V0U2</accession>
<organism evidence="1 2">
    <name type="scientific">Haloferula luteola</name>
    <dbReference type="NCBI Taxonomy" id="595692"/>
    <lineage>
        <taxon>Bacteria</taxon>
        <taxon>Pseudomonadati</taxon>
        <taxon>Verrucomicrobiota</taxon>
        <taxon>Verrucomicrobiia</taxon>
        <taxon>Verrucomicrobiales</taxon>
        <taxon>Verrucomicrobiaceae</taxon>
        <taxon>Haloferula</taxon>
    </lineage>
</organism>
<proteinExistence type="predicted"/>